<comment type="caution">
    <text evidence="3">The sequence shown here is derived from an EMBL/GenBank/DDBJ whole genome shotgun (WGS) entry which is preliminary data.</text>
</comment>
<dbReference type="Proteomes" id="UP000196531">
    <property type="component" value="Unassembled WGS sequence"/>
</dbReference>
<name>A0A1Y5F8C4_9BACT</name>
<evidence type="ECO:0000259" key="2">
    <source>
        <dbReference type="PROSITE" id="PS50943"/>
    </source>
</evidence>
<dbReference type="PROSITE" id="PS50943">
    <property type="entry name" value="HTH_CROC1"/>
    <property type="match status" value="1"/>
</dbReference>
<feature type="compositionally biased region" description="Polar residues" evidence="1">
    <location>
        <begin position="113"/>
        <end position="126"/>
    </location>
</feature>
<dbReference type="InterPro" id="IPR001387">
    <property type="entry name" value="Cro/C1-type_HTH"/>
</dbReference>
<dbReference type="SMART" id="SM00530">
    <property type="entry name" value="HTH_XRE"/>
    <property type="match status" value="1"/>
</dbReference>
<feature type="region of interest" description="Disordered" evidence="1">
    <location>
        <begin position="99"/>
        <end position="128"/>
    </location>
</feature>
<evidence type="ECO:0000313" key="4">
    <source>
        <dbReference type="Proteomes" id="UP000196531"/>
    </source>
</evidence>
<organism evidence="3 4">
    <name type="scientific">Halobacteriovorax marinus</name>
    <dbReference type="NCBI Taxonomy" id="97084"/>
    <lineage>
        <taxon>Bacteria</taxon>
        <taxon>Pseudomonadati</taxon>
        <taxon>Bdellovibrionota</taxon>
        <taxon>Bacteriovoracia</taxon>
        <taxon>Bacteriovoracales</taxon>
        <taxon>Halobacteriovoraceae</taxon>
        <taxon>Halobacteriovorax</taxon>
    </lineage>
</organism>
<feature type="domain" description="HTH cro/C1-type" evidence="2">
    <location>
        <begin position="16"/>
        <end position="72"/>
    </location>
</feature>
<dbReference type="Gene3D" id="1.10.260.40">
    <property type="entry name" value="lambda repressor-like DNA-binding domains"/>
    <property type="match status" value="1"/>
</dbReference>
<dbReference type="SUPFAM" id="SSF47413">
    <property type="entry name" value="lambda repressor-like DNA-binding domains"/>
    <property type="match status" value="1"/>
</dbReference>
<dbReference type="Pfam" id="PF13443">
    <property type="entry name" value="HTH_26"/>
    <property type="match status" value="1"/>
</dbReference>
<proteinExistence type="predicted"/>
<dbReference type="AlphaFoldDB" id="A0A1Y5F8C4"/>
<dbReference type="GO" id="GO:0003677">
    <property type="term" value="F:DNA binding"/>
    <property type="evidence" value="ECO:0007669"/>
    <property type="project" value="InterPro"/>
</dbReference>
<evidence type="ECO:0000256" key="1">
    <source>
        <dbReference type="SAM" id="MobiDB-lite"/>
    </source>
</evidence>
<dbReference type="InterPro" id="IPR010982">
    <property type="entry name" value="Lambda_DNA-bd_dom_sf"/>
</dbReference>
<accession>A0A1Y5F8C4</accession>
<dbReference type="EMBL" id="MAAO01000015">
    <property type="protein sequence ID" value="OUR93648.1"/>
    <property type="molecule type" value="Genomic_DNA"/>
</dbReference>
<protein>
    <recommendedName>
        <fullName evidence="2">HTH cro/C1-type domain-containing protein</fullName>
    </recommendedName>
</protein>
<sequence>MASFNKDKIADYLGVVRKYMQVRGSLSQKELAVVTGIGVSTMSRFLAQKTTDINPQLVAKITAKLNIPLHEMIDFVEEEYADHFIRLVKFYKEEAGESTIEQDPLGGPGESAAATSNAGPVTTPPSGTGFEDNFADALGGGTARENVTAKIKVGGKTQRIPFEAGNKKELTIKEKLEQLSPRQRAYMSDFLNLDMEGKDLIVDLGNDLFRFFRQKGMIV</sequence>
<gene>
    <name evidence="3" type="ORF">A9Q84_19465</name>
</gene>
<evidence type="ECO:0000313" key="3">
    <source>
        <dbReference type="EMBL" id="OUR93648.1"/>
    </source>
</evidence>
<reference evidence="4" key="1">
    <citation type="journal article" date="2017" name="Proc. Natl. Acad. Sci. U.S.A.">
        <title>Simulation of Deepwater Horizon oil plume reveals substrate specialization within a complex community of hydrocarbon-degraders.</title>
        <authorList>
            <person name="Hu P."/>
            <person name="Dubinsky E.A."/>
            <person name="Probst A.J."/>
            <person name="Wang J."/>
            <person name="Sieber C.M.K."/>
            <person name="Tom L.M."/>
            <person name="Gardinali P."/>
            <person name="Banfield J.F."/>
            <person name="Atlas R.M."/>
            <person name="Andersen G.L."/>
        </authorList>
    </citation>
    <scope>NUCLEOTIDE SEQUENCE [LARGE SCALE GENOMIC DNA]</scope>
</reference>
<dbReference type="CDD" id="cd00093">
    <property type="entry name" value="HTH_XRE"/>
    <property type="match status" value="1"/>
</dbReference>